<organism evidence="1 2">
    <name type="scientific">Sphingobacterium alkalisoli</name>
    <dbReference type="NCBI Taxonomy" id="1874115"/>
    <lineage>
        <taxon>Bacteria</taxon>
        <taxon>Pseudomonadati</taxon>
        <taxon>Bacteroidota</taxon>
        <taxon>Sphingobacteriia</taxon>
        <taxon>Sphingobacteriales</taxon>
        <taxon>Sphingobacteriaceae</taxon>
        <taxon>Sphingobacterium</taxon>
    </lineage>
</organism>
<dbReference type="RefSeq" id="WP_136819354.1">
    <property type="nucleotide sequence ID" value="NZ_BMJX01000001.1"/>
</dbReference>
<gene>
    <name evidence="1" type="ORF">FAZ19_04330</name>
</gene>
<evidence type="ECO:0000313" key="2">
    <source>
        <dbReference type="Proteomes" id="UP000309872"/>
    </source>
</evidence>
<dbReference type="OrthoDB" id="8737820at2"/>
<dbReference type="EMBL" id="SUKA01000001">
    <property type="protein sequence ID" value="TJY68488.1"/>
    <property type="molecule type" value="Genomic_DNA"/>
</dbReference>
<comment type="caution">
    <text evidence="1">The sequence shown here is derived from an EMBL/GenBank/DDBJ whole genome shotgun (WGS) entry which is preliminary data.</text>
</comment>
<reference evidence="1 2" key="1">
    <citation type="submission" date="2019-04" db="EMBL/GenBank/DDBJ databases">
        <title>Sphingobacterium olei sp. nov., isolated from oil-contaminated soil.</title>
        <authorList>
            <person name="Liu B."/>
        </authorList>
    </citation>
    <scope>NUCLEOTIDE SEQUENCE [LARGE SCALE GENOMIC DNA]</scope>
    <source>
        <strain evidence="1 2">Y3L14</strain>
    </source>
</reference>
<evidence type="ECO:0000313" key="1">
    <source>
        <dbReference type="EMBL" id="TJY68488.1"/>
    </source>
</evidence>
<name>A0A4U0H9L4_9SPHI</name>
<keyword evidence="2" id="KW-1185">Reference proteome</keyword>
<proteinExistence type="predicted"/>
<sequence>MHKFRFREMRLSTPLKKGVVTTHAAQEAYHLVLQHAGCSKQRDSIDLRIVEETKNGTATYFGSISSDAKNYPGLIDVR</sequence>
<accession>A0A4U0H9L4</accession>
<protein>
    <submittedName>
        <fullName evidence="1">Uncharacterized protein</fullName>
    </submittedName>
</protein>
<dbReference type="Proteomes" id="UP000309872">
    <property type="component" value="Unassembled WGS sequence"/>
</dbReference>
<dbReference type="AlphaFoldDB" id="A0A4U0H9L4"/>